<evidence type="ECO:0000313" key="3">
    <source>
        <dbReference type="Proteomes" id="UP001224682"/>
    </source>
</evidence>
<sequence length="111" mass="12431">MGLHDELVGMMRDLMRKQDDLYAELAELKTAVHVDVAVSAQHRDKSEARFDAIEKTLNEEIKPQTDDFKRMKQIGIGFAGMIALGGMSVGGMVVYAGDVAVNWVRHWLRIS</sequence>
<proteinExistence type="predicted"/>
<keyword evidence="1" id="KW-1133">Transmembrane helix</keyword>
<name>A0ABU0BES7_9HYPH</name>
<dbReference type="Proteomes" id="UP001224682">
    <property type="component" value="Unassembled WGS sequence"/>
</dbReference>
<gene>
    <name evidence="2" type="ORF">J2S75_002825</name>
</gene>
<accession>A0ABU0BES7</accession>
<dbReference type="EMBL" id="JAUSUI010000005">
    <property type="protein sequence ID" value="MDQ0303791.1"/>
    <property type="molecule type" value="Genomic_DNA"/>
</dbReference>
<keyword evidence="3" id="KW-1185">Reference proteome</keyword>
<reference evidence="2 3" key="1">
    <citation type="submission" date="2023-07" db="EMBL/GenBank/DDBJ databases">
        <title>Genomic Encyclopedia of Type Strains, Phase IV (KMG-IV): sequencing the most valuable type-strain genomes for metagenomic binning, comparative biology and taxonomic classification.</title>
        <authorList>
            <person name="Goeker M."/>
        </authorList>
    </citation>
    <scope>NUCLEOTIDE SEQUENCE [LARGE SCALE GENOMIC DNA]</scope>
    <source>
        <strain evidence="2 3">DSM 2457</strain>
    </source>
</reference>
<protein>
    <submittedName>
        <fullName evidence="2">Transcriptional regulator</fullName>
    </submittedName>
</protein>
<organism evidence="2 3">
    <name type="scientific">Ancylobacter polymorphus</name>
    <dbReference type="NCBI Taxonomy" id="223390"/>
    <lineage>
        <taxon>Bacteria</taxon>
        <taxon>Pseudomonadati</taxon>
        <taxon>Pseudomonadota</taxon>
        <taxon>Alphaproteobacteria</taxon>
        <taxon>Hyphomicrobiales</taxon>
        <taxon>Xanthobacteraceae</taxon>
        <taxon>Ancylobacter</taxon>
    </lineage>
</organism>
<feature type="transmembrane region" description="Helical" evidence="1">
    <location>
        <begin position="74"/>
        <end position="97"/>
    </location>
</feature>
<dbReference type="RefSeq" id="WP_307020493.1">
    <property type="nucleotide sequence ID" value="NZ_JAUSUI010000005.1"/>
</dbReference>
<evidence type="ECO:0000256" key="1">
    <source>
        <dbReference type="SAM" id="Phobius"/>
    </source>
</evidence>
<keyword evidence="1" id="KW-0472">Membrane</keyword>
<keyword evidence="1" id="KW-0812">Transmembrane</keyword>
<evidence type="ECO:0000313" key="2">
    <source>
        <dbReference type="EMBL" id="MDQ0303791.1"/>
    </source>
</evidence>
<comment type="caution">
    <text evidence="2">The sequence shown here is derived from an EMBL/GenBank/DDBJ whole genome shotgun (WGS) entry which is preliminary data.</text>
</comment>